<comment type="similarity">
    <text evidence="2">Belongs to the NET family.</text>
</comment>
<feature type="domain" description="NAB" evidence="3">
    <location>
        <begin position="1"/>
        <end position="68"/>
    </location>
</feature>
<dbReference type="PANTHER" id="PTHR32258">
    <property type="entry name" value="PROTEIN NETWORKED 4A"/>
    <property type="match status" value="1"/>
</dbReference>
<sequence>MELKKPDLEERMKMLAMGAGDNDEMGDTFAERAESYYQKRPQLLALLQDLYNGYVALSDRYVLAVAKQQHLHHRRHSSQISITDHDYSDQEEASVVISQADSDLESSLSYQQPLFLVPNTNDMLDTDAIVAELVIKNVEYELLVHEVCDMERRYSESSRKIELQKSLLEVLESERIILLNENAKLGYRVSAMMEENKGLASESIFMKRKAADLARCVLKMREDHRVYMLNRKIEDLQAQIYGLEKRNKEYYGQLMEKDNRNKDEINMKNKMRNRDGFALEVCLHLEKLSQRLIKRRDDTSGKGANVQKGSGWWKRVKNMDLFCGLNPTCT</sequence>
<keyword evidence="4" id="KW-0808">Transferase</keyword>
<dbReference type="EMBL" id="JARAOO010000004">
    <property type="protein sequence ID" value="KAJ7970195.1"/>
    <property type="molecule type" value="Genomic_DNA"/>
</dbReference>
<dbReference type="Pfam" id="PF07765">
    <property type="entry name" value="KIP1"/>
    <property type="match status" value="1"/>
</dbReference>
<proteinExistence type="inferred from homology"/>
<keyword evidence="5" id="KW-1185">Reference proteome</keyword>
<name>A0AAD7M7V2_QUISA</name>
<evidence type="ECO:0000313" key="5">
    <source>
        <dbReference type="Proteomes" id="UP001163823"/>
    </source>
</evidence>
<dbReference type="Proteomes" id="UP001163823">
    <property type="component" value="Chromosome 4"/>
</dbReference>
<dbReference type="AlphaFoldDB" id="A0AAD7M7V2"/>
<evidence type="ECO:0000256" key="1">
    <source>
        <dbReference type="ARBA" id="ARBA00023054"/>
    </source>
</evidence>
<dbReference type="PROSITE" id="PS51774">
    <property type="entry name" value="NAB"/>
    <property type="match status" value="1"/>
</dbReference>
<evidence type="ECO:0000259" key="3">
    <source>
        <dbReference type="PROSITE" id="PS51774"/>
    </source>
</evidence>
<evidence type="ECO:0000256" key="2">
    <source>
        <dbReference type="ARBA" id="ARBA00038006"/>
    </source>
</evidence>
<dbReference type="KEGG" id="qsa:O6P43_008417"/>
<dbReference type="PANTHER" id="PTHR32258:SF26">
    <property type="entry name" value="KINASE INTERACTING (KIP1-LIKE) FAMILY PROTEIN"/>
    <property type="match status" value="1"/>
</dbReference>
<keyword evidence="1" id="KW-0175">Coiled coil</keyword>
<dbReference type="InterPro" id="IPR011684">
    <property type="entry name" value="NAB"/>
</dbReference>
<reference evidence="4" key="1">
    <citation type="journal article" date="2023" name="Science">
        <title>Elucidation of the pathway for biosynthesis of saponin adjuvants from the soapbark tree.</title>
        <authorList>
            <person name="Reed J."/>
            <person name="Orme A."/>
            <person name="El-Demerdash A."/>
            <person name="Owen C."/>
            <person name="Martin L.B.B."/>
            <person name="Misra R.C."/>
            <person name="Kikuchi S."/>
            <person name="Rejzek M."/>
            <person name="Martin A.C."/>
            <person name="Harkess A."/>
            <person name="Leebens-Mack J."/>
            <person name="Louveau T."/>
            <person name="Stephenson M.J."/>
            <person name="Osbourn A."/>
        </authorList>
    </citation>
    <scope>NUCLEOTIDE SEQUENCE</scope>
    <source>
        <strain evidence="4">S10</strain>
    </source>
</reference>
<protein>
    <submittedName>
        <fullName evidence="4">Kinase-interacting family protein</fullName>
    </submittedName>
</protein>
<dbReference type="GO" id="GO:0003779">
    <property type="term" value="F:actin binding"/>
    <property type="evidence" value="ECO:0007669"/>
    <property type="project" value="InterPro"/>
</dbReference>
<accession>A0AAD7M7V2</accession>
<gene>
    <name evidence="4" type="ORF">O6P43_008417</name>
</gene>
<comment type="caution">
    <text evidence="4">The sequence shown here is derived from an EMBL/GenBank/DDBJ whole genome shotgun (WGS) entry which is preliminary data.</text>
</comment>
<organism evidence="4 5">
    <name type="scientific">Quillaja saponaria</name>
    <name type="common">Soap bark tree</name>
    <dbReference type="NCBI Taxonomy" id="32244"/>
    <lineage>
        <taxon>Eukaryota</taxon>
        <taxon>Viridiplantae</taxon>
        <taxon>Streptophyta</taxon>
        <taxon>Embryophyta</taxon>
        <taxon>Tracheophyta</taxon>
        <taxon>Spermatophyta</taxon>
        <taxon>Magnoliopsida</taxon>
        <taxon>eudicotyledons</taxon>
        <taxon>Gunneridae</taxon>
        <taxon>Pentapetalae</taxon>
        <taxon>rosids</taxon>
        <taxon>fabids</taxon>
        <taxon>Fabales</taxon>
        <taxon>Quillajaceae</taxon>
        <taxon>Quillaja</taxon>
    </lineage>
</organism>
<evidence type="ECO:0000313" key="4">
    <source>
        <dbReference type="EMBL" id="KAJ7970195.1"/>
    </source>
</evidence>
<keyword evidence="4" id="KW-0418">Kinase</keyword>
<dbReference type="GO" id="GO:0016301">
    <property type="term" value="F:kinase activity"/>
    <property type="evidence" value="ECO:0007669"/>
    <property type="project" value="UniProtKB-KW"/>
</dbReference>
<dbReference type="InterPro" id="IPR051861">
    <property type="entry name" value="NET_actin-binding_domain"/>
</dbReference>